<comment type="caution">
    <text evidence="2">The sequence shown here is derived from an EMBL/GenBank/DDBJ whole genome shotgun (WGS) entry which is preliminary data.</text>
</comment>
<keyword evidence="3" id="KW-1185">Reference proteome</keyword>
<evidence type="ECO:0000313" key="2">
    <source>
        <dbReference type="EMBL" id="CAK0825542.1"/>
    </source>
</evidence>
<evidence type="ECO:0000256" key="1">
    <source>
        <dbReference type="SAM" id="MobiDB-lite"/>
    </source>
</evidence>
<feature type="region of interest" description="Disordered" evidence="1">
    <location>
        <begin position="172"/>
        <end position="191"/>
    </location>
</feature>
<protein>
    <submittedName>
        <fullName evidence="2">Uncharacterized protein</fullName>
    </submittedName>
</protein>
<feature type="compositionally biased region" description="Low complexity" evidence="1">
    <location>
        <begin position="172"/>
        <end position="190"/>
    </location>
</feature>
<organism evidence="2 3">
    <name type="scientific">Prorocentrum cordatum</name>
    <dbReference type="NCBI Taxonomy" id="2364126"/>
    <lineage>
        <taxon>Eukaryota</taxon>
        <taxon>Sar</taxon>
        <taxon>Alveolata</taxon>
        <taxon>Dinophyceae</taxon>
        <taxon>Prorocentrales</taxon>
        <taxon>Prorocentraceae</taxon>
        <taxon>Prorocentrum</taxon>
    </lineage>
</organism>
<dbReference type="Proteomes" id="UP001189429">
    <property type="component" value="Unassembled WGS sequence"/>
</dbReference>
<gene>
    <name evidence="2" type="ORF">PCOR1329_LOCUS25644</name>
</gene>
<feature type="non-terminal residue" evidence="2">
    <location>
        <position position="1"/>
    </location>
</feature>
<name>A0ABN9S350_9DINO</name>
<sequence length="227" mass="23836">RCLAQCAALGTEAQKHVDRLGEQAAARRQGSTWRLPKEVCGATRRRCDVLHEAFCSGLQCQLNGSGAVGVWLPLKTAAQPPPVSPGGLARSEGYLAAHMRCARRCASQQYLTVELGRPLSRAAIADAAARLEECGLVHLSGGAWPEQSLSRLQAAAAALLGLPADQQAALRRGTPAAAGGPRQGQPAARPRACEATSARRRSAALFVLMLHVCLEHGQTLGGHCSRA</sequence>
<proteinExistence type="predicted"/>
<evidence type="ECO:0000313" key="3">
    <source>
        <dbReference type="Proteomes" id="UP001189429"/>
    </source>
</evidence>
<accession>A0ABN9S350</accession>
<dbReference type="EMBL" id="CAUYUJ010008991">
    <property type="protein sequence ID" value="CAK0825542.1"/>
    <property type="molecule type" value="Genomic_DNA"/>
</dbReference>
<reference evidence="2" key="1">
    <citation type="submission" date="2023-10" db="EMBL/GenBank/DDBJ databases">
        <authorList>
            <person name="Chen Y."/>
            <person name="Shah S."/>
            <person name="Dougan E. K."/>
            <person name="Thang M."/>
            <person name="Chan C."/>
        </authorList>
    </citation>
    <scope>NUCLEOTIDE SEQUENCE [LARGE SCALE GENOMIC DNA]</scope>
</reference>